<keyword evidence="1" id="KW-0812">Transmembrane</keyword>
<evidence type="ECO:0000313" key="2">
    <source>
        <dbReference type="EMBL" id="AYF72831.1"/>
    </source>
</evidence>
<evidence type="ECO:0000313" key="3">
    <source>
        <dbReference type="Proteomes" id="UP000267164"/>
    </source>
</evidence>
<sequence length="186" mass="20257">MSLLTDVFAVSRRNLIAVPVLFAGTAVALALGLAGTHLWPGTQPLPTWGFSAPQSFKAYLSSAVLVLIAGQLLTAVWIYRFHAPRPVRVFHRLSGALAFLLSLPVAFYCLYSFGFQYGTGTTARVMAHSVAGVVFYGAFVSKMLTLRIGRAPGWLLPVLGGLVFTSFVLAWLLAAFWWFRTVGFAR</sequence>
<reference evidence="2 3" key="1">
    <citation type="submission" date="2018-09" db="EMBL/GenBank/DDBJ databases">
        <title>Nocardia yunnanensis sp. nov., an actinomycete isolated from a soil sample.</title>
        <authorList>
            <person name="Zhang J."/>
        </authorList>
    </citation>
    <scope>NUCLEOTIDE SEQUENCE [LARGE SCALE GENOMIC DNA]</scope>
    <source>
        <strain evidence="2 3">CFHS0054</strain>
    </source>
</reference>
<keyword evidence="1" id="KW-0472">Membrane</keyword>
<dbReference type="Pfam" id="PF20139">
    <property type="entry name" value="DUF6529"/>
    <property type="match status" value="1"/>
</dbReference>
<feature type="transmembrane region" description="Helical" evidence="1">
    <location>
        <begin position="156"/>
        <end position="179"/>
    </location>
</feature>
<dbReference type="EMBL" id="CP032568">
    <property type="protein sequence ID" value="AYF72831.1"/>
    <property type="molecule type" value="Genomic_DNA"/>
</dbReference>
<keyword evidence="3" id="KW-1185">Reference proteome</keyword>
<dbReference type="Proteomes" id="UP000267164">
    <property type="component" value="Chromosome"/>
</dbReference>
<feature type="transmembrane region" description="Helical" evidence="1">
    <location>
        <begin position="15"/>
        <end position="39"/>
    </location>
</feature>
<dbReference type="AlphaFoldDB" id="A0A386Z590"/>
<feature type="transmembrane region" description="Helical" evidence="1">
    <location>
        <begin position="59"/>
        <end position="81"/>
    </location>
</feature>
<dbReference type="OrthoDB" id="8774535at2"/>
<dbReference type="KEGG" id="nyu:D7D52_01905"/>
<feature type="transmembrane region" description="Helical" evidence="1">
    <location>
        <begin position="93"/>
        <end position="113"/>
    </location>
</feature>
<feature type="transmembrane region" description="Helical" evidence="1">
    <location>
        <begin position="125"/>
        <end position="144"/>
    </location>
</feature>
<dbReference type="InterPro" id="IPR045382">
    <property type="entry name" value="DUF6529"/>
</dbReference>
<evidence type="ECO:0008006" key="4">
    <source>
        <dbReference type="Google" id="ProtNLM"/>
    </source>
</evidence>
<name>A0A386Z590_9NOCA</name>
<protein>
    <recommendedName>
        <fullName evidence="4">DUF420 domain-containing protein</fullName>
    </recommendedName>
</protein>
<proteinExistence type="predicted"/>
<organism evidence="2 3">
    <name type="scientific">Nocardia yunnanensis</name>
    <dbReference type="NCBI Taxonomy" id="2382165"/>
    <lineage>
        <taxon>Bacteria</taxon>
        <taxon>Bacillati</taxon>
        <taxon>Actinomycetota</taxon>
        <taxon>Actinomycetes</taxon>
        <taxon>Mycobacteriales</taxon>
        <taxon>Nocardiaceae</taxon>
        <taxon>Nocardia</taxon>
    </lineage>
</organism>
<evidence type="ECO:0000256" key="1">
    <source>
        <dbReference type="SAM" id="Phobius"/>
    </source>
</evidence>
<keyword evidence="1" id="KW-1133">Transmembrane helix</keyword>
<accession>A0A386Z590</accession>
<gene>
    <name evidence="2" type="ORF">D7D52_01905</name>
</gene>
<dbReference type="RefSeq" id="WP_120734774.1">
    <property type="nucleotide sequence ID" value="NZ_CP032568.1"/>
</dbReference>